<organism evidence="1 2">
    <name type="scientific">Mycolicibacterium rutilum</name>
    <name type="common">Mycobacterium rutilum</name>
    <dbReference type="NCBI Taxonomy" id="370526"/>
    <lineage>
        <taxon>Bacteria</taxon>
        <taxon>Bacillati</taxon>
        <taxon>Actinomycetota</taxon>
        <taxon>Actinomycetes</taxon>
        <taxon>Mycobacteriales</taxon>
        <taxon>Mycobacteriaceae</taxon>
        <taxon>Mycolicibacterium</taxon>
    </lineage>
</organism>
<accession>A0A1H6K0D9</accession>
<keyword evidence="2" id="KW-1185">Reference proteome</keyword>
<dbReference type="Proteomes" id="UP000182915">
    <property type="component" value="Chromosome I"/>
</dbReference>
<proteinExistence type="predicted"/>
<dbReference type="AlphaFoldDB" id="A0A1H6K0D9"/>
<reference evidence="2" key="1">
    <citation type="submission" date="2016-10" db="EMBL/GenBank/DDBJ databases">
        <authorList>
            <person name="Varghese N."/>
            <person name="Submissions S."/>
        </authorList>
    </citation>
    <scope>NUCLEOTIDE SEQUENCE [LARGE SCALE GENOMIC DNA]</scope>
    <source>
        <strain evidence="2">DSM 45405</strain>
    </source>
</reference>
<dbReference type="EMBL" id="LT629971">
    <property type="protein sequence ID" value="SEH68397.1"/>
    <property type="molecule type" value="Genomic_DNA"/>
</dbReference>
<sequence length="41" mass="4640">MDGVRMALETPIARRPAHKRGPAVIAELEQIVEDNWTRPTN</sequence>
<gene>
    <name evidence="1" type="ORF">SAMN04489835_2848</name>
</gene>
<name>A0A1H6K0D9_MYCRU</name>
<evidence type="ECO:0000313" key="2">
    <source>
        <dbReference type="Proteomes" id="UP000182915"/>
    </source>
</evidence>
<evidence type="ECO:0000313" key="1">
    <source>
        <dbReference type="EMBL" id="SEH68397.1"/>
    </source>
</evidence>
<dbReference type="RefSeq" id="WP_268875598.1">
    <property type="nucleotide sequence ID" value="NZ_LT629971.1"/>
</dbReference>
<protein>
    <submittedName>
        <fullName evidence="1">Uncharacterized protein</fullName>
    </submittedName>
</protein>